<dbReference type="KEGG" id="acab:QRX50_46275"/>
<keyword evidence="2" id="KW-1185">Reference proteome</keyword>
<dbReference type="GO" id="GO:0032259">
    <property type="term" value="P:methylation"/>
    <property type="evidence" value="ECO:0007669"/>
    <property type="project" value="UniProtKB-KW"/>
</dbReference>
<dbReference type="Pfam" id="PF04672">
    <property type="entry name" value="Methyltransf_19"/>
    <property type="match status" value="1"/>
</dbReference>
<dbReference type="InterPro" id="IPR029063">
    <property type="entry name" value="SAM-dependent_MTases_sf"/>
</dbReference>
<dbReference type="AlphaFoldDB" id="A0A9Y2MRN8"/>
<dbReference type="SUPFAM" id="SSF53335">
    <property type="entry name" value="S-adenosyl-L-methionine-dependent methyltransferases"/>
    <property type="match status" value="1"/>
</dbReference>
<dbReference type="EMBL" id="CP127294">
    <property type="protein sequence ID" value="WIX78670.1"/>
    <property type="molecule type" value="Genomic_DNA"/>
</dbReference>
<sequence length="277" mass="30374">MPADAADLNAPVGVDPHRASVARMYDYAMGGKDWYEVDRVELERLKAVMPEAVDLALENRRFLIRMCRFLAEQAGLTQYLDLGSGLPTAENVHQVVQRVDPLSKVVYVDHDPVVTAHGRALLEENENTRYIAGDIFDPRGILEDETVCSHLDWSRPIGLLFIASLHHFKGDRARPAEVTAEFIDALPSGSYVAISHAFDPGKGADSEAMRAFEAAVARGSLGGVTARTAEEIVELFHGLELVEPGLVELVNWWPSGPRLKPLNVAQRLMAGAVARKA</sequence>
<name>A0A9Y2MRN8_9PSEU</name>
<evidence type="ECO:0000313" key="1">
    <source>
        <dbReference type="EMBL" id="WIX78670.1"/>
    </source>
</evidence>
<keyword evidence="1" id="KW-0489">Methyltransferase</keyword>
<dbReference type="PIRSF" id="PIRSF017393">
    <property type="entry name" value="MTase_SAV2177"/>
    <property type="match status" value="1"/>
</dbReference>
<dbReference type="InterPro" id="IPR006764">
    <property type="entry name" value="SAM_dep_MeTrfase_SAV2177_type"/>
</dbReference>
<dbReference type="GO" id="GO:0008168">
    <property type="term" value="F:methyltransferase activity"/>
    <property type="evidence" value="ECO:0007669"/>
    <property type="project" value="UniProtKB-KW"/>
</dbReference>
<protein>
    <submittedName>
        <fullName evidence="1">SAM-dependent methyltransferase</fullName>
        <ecNumber evidence="1">2.1.1.-</ecNumber>
    </submittedName>
</protein>
<accession>A0A9Y2MRN8</accession>
<reference evidence="1 2" key="1">
    <citation type="submission" date="2023-06" db="EMBL/GenBank/DDBJ databases">
        <authorList>
            <person name="Oyuntsetseg B."/>
            <person name="Kim S.B."/>
        </authorList>
    </citation>
    <scope>NUCLEOTIDE SEQUENCE [LARGE SCALE GENOMIC DNA]</scope>
    <source>
        <strain evidence="1 2">2-15</strain>
    </source>
</reference>
<evidence type="ECO:0000313" key="2">
    <source>
        <dbReference type="Proteomes" id="UP001236014"/>
    </source>
</evidence>
<gene>
    <name evidence="1" type="ORF">QRX50_46275</name>
</gene>
<organism evidence="1 2">
    <name type="scientific">Amycolatopsis carbonis</name>
    <dbReference type="NCBI Taxonomy" id="715471"/>
    <lineage>
        <taxon>Bacteria</taxon>
        <taxon>Bacillati</taxon>
        <taxon>Actinomycetota</taxon>
        <taxon>Actinomycetes</taxon>
        <taxon>Pseudonocardiales</taxon>
        <taxon>Pseudonocardiaceae</taxon>
        <taxon>Amycolatopsis</taxon>
    </lineage>
</organism>
<dbReference type="Gene3D" id="3.40.50.150">
    <property type="entry name" value="Vaccinia Virus protein VP39"/>
    <property type="match status" value="1"/>
</dbReference>
<dbReference type="EC" id="2.1.1.-" evidence="1"/>
<keyword evidence="1" id="KW-0808">Transferase</keyword>
<dbReference type="Proteomes" id="UP001236014">
    <property type="component" value="Chromosome"/>
</dbReference>
<proteinExistence type="predicted"/>